<name>A0A8S2G883_9BILA</name>
<organism evidence="2 4">
    <name type="scientific">Didymodactylos carnosus</name>
    <dbReference type="NCBI Taxonomy" id="1234261"/>
    <lineage>
        <taxon>Eukaryota</taxon>
        <taxon>Metazoa</taxon>
        <taxon>Spiralia</taxon>
        <taxon>Gnathifera</taxon>
        <taxon>Rotifera</taxon>
        <taxon>Eurotatoria</taxon>
        <taxon>Bdelloidea</taxon>
        <taxon>Philodinida</taxon>
        <taxon>Philodinidae</taxon>
        <taxon>Didymodactylos</taxon>
    </lineage>
</organism>
<evidence type="ECO:0000313" key="2">
    <source>
        <dbReference type="EMBL" id="CAF1625223.1"/>
    </source>
</evidence>
<reference evidence="2" key="1">
    <citation type="submission" date="2021-02" db="EMBL/GenBank/DDBJ databases">
        <authorList>
            <person name="Nowell W R."/>
        </authorList>
    </citation>
    <scope>NUCLEOTIDE SEQUENCE</scope>
</reference>
<dbReference type="EMBL" id="CAJNOK010057153">
    <property type="protein sequence ID" value="CAF1625223.1"/>
    <property type="molecule type" value="Genomic_DNA"/>
</dbReference>
<dbReference type="Proteomes" id="UP000677228">
    <property type="component" value="Unassembled WGS sequence"/>
</dbReference>
<evidence type="ECO:0000256" key="1">
    <source>
        <dbReference type="SAM" id="Phobius"/>
    </source>
</evidence>
<evidence type="ECO:0000313" key="4">
    <source>
        <dbReference type="Proteomes" id="UP000677228"/>
    </source>
</evidence>
<proteinExistence type="predicted"/>
<dbReference type="Proteomes" id="UP000682733">
    <property type="component" value="Unassembled WGS sequence"/>
</dbReference>
<accession>A0A8S2G883</accession>
<comment type="caution">
    <text evidence="2">The sequence shown here is derived from an EMBL/GenBank/DDBJ whole genome shotgun (WGS) entry which is preliminary data.</text>
</comment>
<protein>
    <submittedName>
        <fullName evidence="2">Uncharacterized protein</fullName>
    </submittedName>
</protein>
<keyword evidence="1" id="KW-0812">Transmembrane</keyword>
<evidence type="ECO:0000313" key="3">
    <source>
        <dbReference type="EMBL" id="CAF4447612.1"/>
    </source>
</evidence>
<feature type="non-terminal residue" evidence="2">
    <location>
        <position position="1"/>
    </location>
</feature>
<dbReference type="AlphaFoldDB" id="A0A8S2G883"/>
<feature type="transmembrane region" description="Helical" evidence="1">
    <location>
        <begin position="18"/>
        <end position="41"/>
    </location>
</feature>
<feature type="transmembrane region" description="Helical" evidence="1">
    <location>
        <begin position="166"/>
        <end position="184"/>
    </location>
</feature>
<keyword evidence="1" id="KW-1133">Transmembrane helix</keyword>
<feature type="transmembrane region" description="Helical" evidence="1">
    <location>
        <begin position="132"/>
        <end position="154"/>
    </location>
</feature>
<sequence>DIGELIAYLLLLERTSSLYITVFSFFGAEIVLHIFNIYLIVTDPHQPQQQVSYGSIKIKELIGMLIFRLFVYTLTNLGQLLYLFLPKASTFRHRYYEILTIFSLFIGSIAFDSMLDVLKYVKKIKRVNRQSFIGLILDFIIIPLSLIILGSLELRSKSLLNYDRGVYMYCIMSGATMIILFLTII</sequence>
<feature type="non-terminal residue" evidence="2">
    <location>
        <position position="185"/>
    </location>
</feature>
<keyword evidence="1" id="KW-0472">Membrane</keyword>
<feature type="transmembrane region" description="Helical" evidence="1">
    <location>
        <begin position="61"/>
        <end position="82"/>
    </location>
</feature>
<gene>
    <name evidence="2" type="ORF">OVA965_LOCUS43413</name>
    <name evidence="3" type="ORF">TMI583_LOCUS45669</name>
</gene>
<feature type="transmembrane region" description="Helical" evidence="1">
    <location>
        <begin position="94"/>
        <end position="111"/>
    </location>
</feature>
<dbReference type="EMBL" id="CAJOBA010082339">
    <property type="protein sequence ID" value="CAF4447612.1"/>
    <property type="molecule type" value="Genomic_DNA"/>
</dbReference>